<accession>A0A8B7QBD6</accession>
<sequence>MGRHDCERTNKEELAMGRGPLEGRRGLSEMPAGGGTLEERGAYSGFPTSPAPVPQDLRVLEKQKQPIRTKAGRGGLGRSGRPGTFLPAVGTYSTPGLWMAVEASVEHLLPRTGLAQLCMEASSDSGRTYLRSLRVRMWAAGCREGPDLAPSATPIFSNSFQRLADGCQACLGSRNPYRESGGNPGYRTADSGHSRSALGQA</sequence>
<evidence type="ECO:0000313" key="3">
    <source>
        <dbReference type="RefSeq" id="XP_019485791.1"/>
    </source>
</evidence>
<reference evidence="3" key="1">
    <citation type="submission" date="2025-08" db="UniProtKB">
        <authorList>
            <consortium name="RefSeq"/>
        </authorList>
    </citation>
    <scope>IDENTIFICATION</scope>
    <source>
        <tissue evidence="3">Muscle</tissue>
    </source>
</reference>
<dbReference type="AlphaFoldDB" id="A0A8B7QBD6"/>
<dbReference type="GeneID" id="109375078"/>
<protein>
    <submittedName>
        <fullName evidence="3">Uncharacterized protein LOC109375078</fullName>
    </submittedName>
</protein>
<name>A0A8B7QBD6_HIPAR</name>
<organism evidence="2 3">
    <name type="scientific">Hipposideros armiger</name>
    <name type="common">Great Himalayan leaf-nosed bat</name>
    <dbReference type="NCBI Taxonomy" id="186990"/>
    <lineage>
        <taxon>Eukaryota</taxon>
        <taxon>Metazoa</taxon>
        <taxon>Chordata</taxon>
        <taxon>Craniata</taxon>
        <taxon>Vertebrata</taxon>
        <taxon>Euteleostomi</taxon>
        <taxon>Mammalia</taxon>
        <taxon>Eutheria</taxon>
        <taxon>Laurasiatheria</taxon>
        <taxon>Chiroptera</taxon>
        <taxon>Yinpterochiroptera</taxon>
        <taxon>Rhinolophoidea</taxon>
        <taxon>Hipposideridae</taxon>
        <taxon>Hipposideros</taxon>
    </lineage>
</organism>
<dbReference type="Proteomes" id="UP000694851">
    <property type="component" value="Unplaced"/>
</dbReference>
<dbReference type="RefSeq" id="XP_019485791.1">
    <property type="nucleotide sequence ID" value="XM_019630246.1"/>
</dbReference>
<gene>
    <name evidence="3" type="primary">LOC109375078</name>
</gene>
<proteinExistence type="predicted"/>
<feature type="region of interest" description="Disordered" evidence="1">
    <location>
        <begin position="1"/>
        <end position="54"/>
    </location>
</feature>
<evidence type="ECO:0000313" key="2">
    <source>
        <dbReference type="Proteomes" id="UP000694851"/>
    </source>
</evidence>
<evidence type="ECO:0000256" key="1">
    <source>
        <dbReference type="SAM" id="MobiDB-lite"/>
    </source>
</evidence>
<dbReference type="KEGG" id="hai:109375078"/>
<feature type="compositionally biased region" description="Basic and acidic residues" evidence="1">
    <location>
        <begin position="1"/>
        <end position="27"/>
    </location>
</feature>
<feature type="region of interest" description="Disordered" evidence="1">
    <location>
        <begin position="174"/>
        <end position="201"/>
    </location>
</feature>
<keyword evidence="2" id="KW-1185">Reference proteome</keyword>